<proteinExistence type="predicted"/>
<accession>A0A0D2E9B8</accession>
<reference evidence="2 3" key="1">
    <citation type="submission" date="2015-01" db="EMBL/GenBank/DDBJ databases">
        <title>The Genome Sequence of Exophiala xenobiotica CBS118157.</title>
        <authorList>
            <consortium name="The Broad Institute Genomics Platform"/>
            <person name="Cuomo C."/>
            <person name="de Hoog S."/>
            <person name="Gorbushina A."/>
            <person name="Stielow B."/>
            <person name="Teixiera M."/>
            <person name="Abouelleil A."/>
            <person name="Chapman S.B."/>
            <person name="Priest M."/>
            <person name="Young S.K."/>
            <person name="Wortman J."/>
            <person name="Nusbaum C."/>
            <person name="Birren B."/>
        </authorList>
    </citation>
    <scope>NUCLEOTIDE SEQUENCE [LARGE SCALE GENOMIC DNA]</scope>
    <source>
        <strain evidence="2 3">CBS 118157</strain>
    </source>
</reference>
<dbReference type="EMBL" id="KN847322">
    <property type="protein sequence ID" value="KIW51973.1"/>
    <property type="molecule type" value="Genomic_DNA"/>
</dbReference>
<protein>
    <submittedName>
        <fullName evidence="2">Uncharacterized protein</fullName>
    </submittedName>
</protein>
<organism evidence="2 3">
    <name type="scientific">Exophiala xenobiotica</name>
    <dbReference type="NCBI Taxonomy" id="348802"/>
    <lineage>
        <taxon>Eukaryota</taxon>
        <taxon>Fungi</taxon>
        <taxon>Dikarya</taxon>
        <taxon>Ascomycota</taxon>
        <taxon>Pezizomycotina</taxon>
        <taxon>Eurotiomycetes</taxon>
        <taxon>Chaetothyriomycetidae</taxon>
        <taxon>Chaetothyriales</taxon>
        <taxon>Herpotrichiellaceae</taxon>
        <taxon>Exophiala</taxon>
    </lineage>
</organism>
<gene>
    <name evidence="2" type="ORF">PV05_10638</name>
</gene>
<dbReference type="AlphaFoldDB" id="A0A0D2E9B8"/>
<dbReference type="HOGENOM" id="CLU_070109_0_0_1"/>
<dbReference type="STRING" id="348802.A0A0D2E9B8"/>
<evidence type="ECO:0000313" key="3">
    <source>
        <dbReference type="Proteomes" id="UP000054342"/>
    </source>
</evidence>
<evidence type="ECO:0000256" key="1">
    <source>
        <dbReference type="SAM" id="MobiDB-lite"/>
    </source>
</evidence>
<dbReference type="OrthoDB" id="4158866at2759"/>
<name>A0A0D2E9B8_9EURO</name>
<feature type="region of interest" description="Disordered" evidence="1">
    <location>
        <begin position="1"/>
        <end position="43"/>
    </location>
</feature>
<sequence>MMAAPPGLTGKIEYRYFTKDGGPPNQAKPPSGPQSSQSAYSPPPYCLLPPYQAPVSSQPAPVWIPPAAGFPGAMCFPNGAPTAAPGPGWFQPQPPPPGPSAPAPSHHFPGAVAHAAAQPPEPPVSGNRVKDRLVVLKDSGGTGYVAPKHNATFHLFNHNVLNKYRLNYSNQFYIPPEICEPFRVMSAPCSMKIEELIEQLDCVKDAPAFYPRHLIGIAEAFDCGNGWFQLGSRIHLEEGKDSMTIKDLWGENVGEAGETRPRYLIRLPGKCA</sequence>
<dbReference type="Proteomes" id="UP000054342">
    <property type="component" value="Unassembled WGS sequence"/>
</dbReference>
<keyword evidence="3" id="KW-1185">Reference proteome</keyword>
<feature type="compositionally biased region" description="Pro residues" evidence="1">
    <location>
        <begin position="92"/>
        <end position="102"/>
    </location>
</feature>
<evidence type="ECO:0000313" key="2">
    <source>
        <dbReference type="EMBL" id="KIW51973.1"/>
    </source>
</evidence>
<dbReference type="GeneID" id="25332546"/>
<feature type="region of interest" description="Disordered" evidence="1">
    <location>
        <begin position="84"/>
        <end position="109"/>
    </location>
</feature>
<dbReference type="RefSeq" id="XP_013312557.1">
    <property type="nucleotide sequence ID" value="XM_013457103.1"/>
</dbReference>